<gene>
    <name evidence="3" type="ORF">ADEAN_000246600</name>
</gene>
<feature type="region of interest" description="Disordered" evidence="2">
    <location>
        <begin position="836"/>
        <end position="858"/>
    </location>
</feature>
<keyword evidence="4" id="KW-1185">Reference proteome</keyword>
<feature type="coiled-coil region" evidence="1">
    <location>
        <begin position="324"/>
        <end position="355"/>
    </location>
</feature>
<dbReference type="OrthoDB" id="263506at2759"/>
<evidence type="ECO:0000313" key="3">
    <source>
        <dbReference type="EMBL" id="CAD2215013.1"/>
    </source>
</evidence>
<reference evidence="3 4" key="1">
    <citation type="submission" date="2020-08" db="EMBL/GenBank/DDBJ databases">
        <authorList>
            <person name="Newling K."/>
            <person name="Davey J."/>
            <person name="Forrester S."/>
        </authorList>
    </citation>
    <scope>NUCLEOTIDE SEQUENCE [LARGE SCALE GENOMIC DNA]</scope>
    <source>
        <strain evidence="4">Crithidia deanei Carvalho (ATCC PRA-265)</strain>
    </source>
</reference>
<proteinExistence type="predicted"/>
<feature type="region of interest" description="Disordered" evidence="2">
    <location>
        <begin position="1241"/>
        <end position="1335"/>
    </location>
</feature>
<feature type="compositionally biased region" description="Basic and acidic residues" evidence="2">
    <location>
        <begin position="1250"/>
        <end position="1267"/>
    </location>
</feature>
<feature type="compositionally biased region" description="Gly residues" evidence="2">
    <location>
        <begin position="1295"/>
        <end position="1306"/>
    </location>
</feature>
<protein>
    <submittedName>
        <fullName evidence="3">Uncharacterized protein</fullName>
    </submittedName>
</protein>
<evidence type="ECO:0000256" key="2">
    <source>
        <dbReference type="SAM" id="MobiDB-lite"/>
    </source>
</evidence>
<dbReference type="VEuPathDB" id="TriTrypDB:ADEAN_000246600"/>
<organism evidence="3 4">
    <name type="scientific">Angomonas deanei</name>
    <dbReference type="NCBI Taxonomy" id="59799"/>
    <lineage>
        <taxon>Eukaryota</taxon>
        <taxon>Discoba</taxon>
        <taxon>Euglenozoa</taxon>
        <taxon>Kinetoplastea</taxon>
        <taxon>Metakinetoplastina</taxon>
        <taxon>Trypanosomatida</taxon>
        <taxon>Trypanosomatidae</taxon>
        <taxon>Strigomonadinae</taxon>
        <taxon>Angomonas</taxon>
    </lineage>
</organism>
<accession>A0A7G2C8E7</accession>
<feature type="coiled-coil region" evidence="1">
    <location>
        <begin position="224"/>
        <end position="293"/>
    </location>
</feature>
<dbReference type="EMBL" id="LR877148">
    <property type="protein sequence ID" value="CAD2215013.1"/>
    <property type="molecule type" value="Genomic_DNA"/>
</dbReference>
<sequence length="1335" mass="150063">MDPLAVLRRCMHYLHLHPEMYGTDLELILNKELLYVLQADAAENSLIATAPSPSPPLPPLQTHSLPSSARRSYKDKSFRSKTATSTTRAQEPLFTGTNGITLLHPGPGFFSLVEKAKNYSAASNTLVLGGTTTPSADPAGWNATLPPGQPLIEPEGTLPPDQHPRNLLAGSLENSPEEATPEENSVYMGSRGKMSFEGPTTPPPNPVVVVDGGGYEISFLRGQMQQIEAAYNSKCVKMRELEEENTFLTAQLKSAESTSKERAQELGVVTGKMDAMRRELETLRDKVSEQSSQRRSEAKKAKVMVAESGEGEVKQELEKMGALWRETEKALQEARRSLENAEKEANQSHDHLQDAFKYIERLERRVARRDRFITLSGRRQRSLEEKYEKLMWCFDELSCLTGAHSYVDFLLVNHPMWSLFLFARLQRHTAGQALVTERSSGTLESDGITFIRTPSGGKLILKEYHSNLVYRTMTREIFPATDAKTKQLRINLLGSVGCRSLRPFGLYAIDYLGGEDKSPDGGDLNQKCLPVLTVASLLLPLRTIDATNKQRIVSREESTGLENQSQYDQTTLRYILRNYWESRVKQFKQKMNLHRDAAIKQFTNQGREEAEEEGAGRVENRNSFLGALIAFLVKFTSPDATEVDEAAQYVIRGVSDTMIKELVDKGRVMFASVTKVGAAESPETQFTDLLPVKVREILFALYHYSMEYKETDSDFRLFYLVSHQLIPEMVGVNFYVSLEAIREDCQKVWRSTLRLETAARGEEAEDESSRRALQKVTNLVDTTPIIAEDRTIEVDSDGEGYGTILQSKGEISSKAEPEPVTEEQLVHNIRDYLESIKRDQQDSRPEGKPDEKGEQEEVIDLPDDWDRLNAQIEEALAPHSELLSVFRELQHTDTPDAAVCLKETRKRRAVQRDLVSPFVSAARGLLSVDVVMSILKKHLFTTYAVSCTGTPRFSLSETLLPPMSDKKEDYMNPLDRVGQIEPSKTQLQRLRFSLALDFASSLVPHAKLFDVDTHTGTPSHLYDEYLTQTLDLFQEQQQYLMNVLLSCCATTHEHLFEEGAEECDGNVTLKSLKVGFTTALQRCAMAHAQSSALVQHFINYDRILRVEDEVRFEQFADAPFLINSPSDETVLGGIPPNQSWDIDDETQTCSLLNLANAVRLSYLVWGFNARPCTTRLQTELSTAYLINAVAKSRRSNKAAPQVNYIKLNVPKEPEERMKYAAYELVERFKSVYIASATQMATGEKSNLLRQTERKSARGAERTRWEGGRRRRRHRGVRSSTRISSQLRQSDAAVSLGGGREGGARGAGGRKKKEGKPTKGNASPPPRRRRNQARHL</sequence>
<name>A0A7G2C8E7_9TRYP</name>
<evidence type="ECO:0000256" key="1">
    <source>
        <dbReference type="SAM" id="Coils"/>
    </source>
</evidence>
<feature type="compositionally biased region" description="Polar residues" evidence="2">
    <location>
        <begin position="80"/>
        <end position="92"/>
    </location>
</feature>
<feature type="compositionally biased region" description="Basic residues" evidence="2">
    <location>
        <begin position="1325"/>
        <end position="1335"/>
    </location>
</feature>
<dbReference type="Proteomes" id="UP000515908">
    <property type="component" value="Chromosome 04"/>
</dbReference>
<feature type="region of interest" description="Disordered" evidence="2">
    <location>
        <begin position="142"/>
        <end position="183"/>
    </location>
</feature>
<keyword evidence="1" id="KW-0175">Coiled coil</keyword>
<feature type="region of interest" description="Disordered" evidence="2">
    <location>
        <begin position="47"/>
        <end position="92"/>
    </location>
</feature>
<evidence type="ECO:0000313" key="4">
    <source>
        <dbReference type="Proteomes" id="UP000515908"/>
    </source>
</evidence>
<feature type="compositionally biased region" description="Basic and acidic residues" evidence="2">
    <location>
        <begin position="836"/>
        <end position="852"/>
    </location>
</feature>